<feature type="transmembrane region" description="Helical" evidence="7">
    <location>
        <begin position="356"/>
        <end position="376"/>
    </location>
</feature>
<evidence type="ECO:0000256" key="7">
    <source>
        <dbReference type="SAM" id="Phobius"/>
    </source>
</evidence>
<dbReference type="InterPro" id="IPR011701">
    <property type="entry name" value="MFS"/>
</dbReference>
<protein>
    <submittedName>
        <fullName evidence="9">MFS transporter</fullName>
    </submittedName>
</protein>
<evidence type="ECO:0000313" key="9">
    <source>
        <dbReference type="EMBL" id="MBD3107978.1"/>
    </source>
</evidence>
<evidence type="ECO:0000256" key="4">
    <source>
        <dbReference type="ARBA" id="ARBA00022692"/>
    </source>
</evidence>
<dbReference type="PANTHER" id="PTHR43124:SF10">
    <property type="entry name" value="PURINE EFFLUX PUMP PBUE"/>
    <property type="match status" value="1"/>
</dbReference>
<dbReference type="Pfam" id="PF07690">
    <property type="entry name" value="MFS_1"/>
    <property type="match status" value="1"/>
</dbReference>
<evidence type="ECO:0000256" key="1">
    <source>
        <dbReference type="ARBA" id="ARBA00004651"/>
    </source>
</evidence>
<dbReference type="InterPro" id="IPR036259">
    <property type="entry name" value="MFS_trans_sf"/>
</dbReference>
<keyword evidence="2" id="KW-0813">Transport</keyword>
<evidence type="ECO:0000313" key="10">
    <source>
        <dbReference type="Proteomes" id="UP000602076"/>
    </source>
</evidence>
<dbReference type="Proteomes" id="UP000602076">
    <property type="component" value="Unassembled WGS sequence"/>
</dbReference>
<organism evidence="9 10">
    <name type="scientific">Peribacillus faecalis</name>
    <dbReference type="NCBI Taxonomy" id="2772559"/>
    <lineage>
        <taxon>Bacteria</taxon>
        <taxon>Bacillati</taxon>
        <taxon>Bacillota</taxon>
        <taxon>Bacilli</taxon>
        <taxon>Bacillales</taxon>
        <taxon>Bacillaceae</taxon>
        <taxon>Peribacillus</taxon>
    </lineage>
</organism>
<sequence>MNFKVYILAISVFVVGMVELMVGGILPLISADLNVSISTAGQLITVFALVLAIATPTTLAATAKVERKKLYISALFMFFIGNILSYFSPNFTMMMVARVFTATAAALLIILSLTISAKVVQPGFQARAIGIITMGISASLVLGVPVGVMIANAFGWRILFLIIAMLTLVSMLVIYRYLDPIQPEKTVPLRKQFASLKSNKIISAHLVTVFTLAGHYMIYAYFTPFLQETMSLSASWISAAYLVFGMSAVIGGGFGGVLSDKLGAKKSILIIVGVLVVTLIVLPFSTHVPLLFIPVLIIWGMLSWALSPPQQSYLIETAPESAAIQQSFNTSALQIGIALGSALGGIVIEIAPVSNASYFGSAVVAIAFLCAVYSITRPVRTDKTNSTVKEQRIS</sequence>
<keyword evidence="4 7" id="KW-0812">Transmembrane</keyword>
<evidence type="ECO:0000256" key="6">
    <source>
        <dbReference type="ARBA" id="ARBA00023136"/>
    </source>
</evidence>
<dbReference type="Gene3D" id="1.20.1250.20">
    <property type="entry name" value="MFS general substrate transporter like domains"/>
    <property type="match status" value="2"/>
</dbReference>
<feature type="transmembrane region" description="Helical" evidence="7">
    <location>
        <begin position="70"/>
        <end position="89"/>
    </location>
</feature>
<feature type="transmembrane region" description="Helical" evidence="7">
    <location>
        <begin position="95"/>
        <end position="116"/>
    </location>
</feature>
<dbReference type="InterPro" id="IPR020846">
    <property type="entry name" value="MFS_dom"/>
</dbReference>
<name>A0A927HC23_9BACI</name>
<dbReference type="EMBL" id="JACXSI010000012">
    <property type="protein sequence ID" value="MBD3107978.1"/>
    <property type="molecule type" value="Genomic_DNA"/>
</dbReference>
<dbReference type="CDD" id="cd17324">
    <property type="entry name" value="MFS_NepI_like"/>
    <property type="match status" value="1"/>
</dbReference>
<dbReference type="PANTHER" id="PTHR43124">
    <property type="entry name" value="PURINE EFFLUX PUMP PBUE"/>
    <property type="match status" value="1"/>
</dbReference>
<accession>A0A927HC23</accession>
<feature type="transmembrane region" description="Helical" evidence="7">
    <location>
        <begin position="267"/>
        <end position="284"/>
    </location>
</feature>
<evidence type="ECO:0000256" key="2">
    <source>
        <dbReference type="ARBA" id="ARBA00022448"/>
    </source>
</evidence>
<feature type="transmembrane region" description="Helical" evidence="7">
    <location>
        <begin position="7"/>
        <end position="29"/>
    </location>
</feature>
<keyword evidence="5 7" id="KW-1133">Transmembrane helix</keyword>
<evidence type="ECO:0000256" key="5">
    <source>
        <dbReference type="ARBA" id="ARBA00022989"/>
    </source>
</evidence>
<feature type="transmembrane region" description="Helical" evidence="7">
    <location>
        <begin position="290"/>
        <end position="307"/>
    </location>
</feature>
<comment type="subcellular location">
    <subcellularLocation>
        <location evidence="1">Cell membrane</location>
        <topology evidence="1">Multi-pass membrane protein</topology>
    </subcellularLocation>
</comment>
<comment type="caution">
    <text evidence="9">The sequence shown here is derived from an EMBL/GenBank/DDBJ whole genome shotgun (WGS) entry which is preliminary data.</text>
</comment>
<proteinExistence type="predicted"/>
<dbReference type="GO" id="GO:0022857">
    <property type="term" value="F:transmembrane transporter activity"/>
    <property type="evidence" value="ECO:0007669"/>
    <property type="project" value="InterPro"/>
</dbReference>
<dbReference type="PROSITE" id="PS50850">
    <property type="entry name" value="MFS"/>
    <property type="match status" value="1"/>
</dbReference>
<keyword evidence="10" id="KW-1185">Reference proteome</keyword>
<feature type="transmembrane region" description="Helical" evidence="7">
    <location>
        <begin position="234"/>
        <end position="255"/>
    </location>
</feature>
<feature type="transmembrane region" description="Helical" evidence="7">
    <location>
        <begin position="41"/>
        <end position="63"/>
    </location>
</feature>
<feature type="domain" description="Major facilitator superfamily (MFS) profile" evidence="8">
    <location>
        <begin position="4"/>
        <end position="379"/>
    </location>
</feature>
<feature type="transmembrane region" description="Helical" evidence="7">
    <location>
        <begin position="156"/>
        <end position="178"/>
    </location>
</feature>
<dbReference type="GO" id="GO:0005886">
    <property type="term" value="C:plasma membrane"/>
    <property type="evidence" value="ECO:0007669"/>
    <property type="project" value="UniProtKB-SubCell"/>
</dbReference>
<evidence type="ECO:0000259" key="8">
    <source>
        <dbReference type="PROSITE" id="PS50850"/>
    </source>
</evidence>
<feature type="transmembrane region" description="Helical" evidence="7">
    <location>
        <begin position="128"/>
        <end position="150"/>
    </location>
</feature>
<keyword evidence="3" id="KW-1003">Cell membrane</keyword>
<dbReference type="InterPro" id="IPR050189">
    <property type="entry name" value="MFS_Efflux_Transporters"/>
</dbReference>
<dbReference type="RefSeq" id="WP_190997520.1">
    <property type="nucleotide sequence ID" value="NZ_JACXSI010000012.1"/>
</dbReference>
<evidence type="ECO:0000256" key="3">
    <source>
        <dbReference type="ARBA" id="ARBA00022475"/>
    </source>
</evidence>
<feature type="transmembrane region" description="Helical" evidence="7">
    <location>
        <begin position="199"/>
        <end position="222"/>
    </location>
</feature>
<dbReference type="SUPFAM" id="SSF103473">
    <property type="entry name" value="MFS general substrate transporter"/>
    <property type="match status" value="1"/>
</dbReference>
<keyword evidence="6 7" id="KW-0472">Membrane</keyword>
<gene>
    <name evidence="9" type="ORF">IEO70_06330</name>
</gene>
<reference evidence="9" key="1">
    <citation type="submission" date="2020-09" db="EMBL/GenBank/DDBJ databases">
        <title>Bacillus faecalis sp. nov., a moderately halophilic bacterium isolated from cow faeces.</title>
        <authorList>
            <person name="Jiang L."/>
            <person name="Lee J."/>
        </authorList>
    </citation>
    <scope>NUCLEOTIDE SEQUENCE</scope>
    <source>
        <strain evidence="9">AGMB 02131</strain>
    </source>
</reference>
<dbReference type="AlphaFoldDB" id="A0A927HC23"/>
<feature type="transmembrane region" description="Helical" evidence="7">
    <location>
        <begin position="328"/>
        <end position="350"/>
    </location>
</feature>